<evidence type="ECO:0000313" key="2">
    <source>
        <dbReference type="Proteomes" id="UP000797356"/>
    </source>
</evidence>
<name>A0A8K0IPI1_COCNU</name>
<dbReference type="Proteomes" id="UP000797356">
    <property type="component" value="Chromosome 11"/>
</dbReference>
<dbReference type="GO" id="GO:0045273">
    <property type="term" value="C:respiratory chain complex II (succinate dehydrogenase)"/>
    <property type="evidence" value="ECO:0007669"/>
    <property type="project" value="InterPro"/>
</dbReference>
<dbReference type="EMBL" id="CM017882">
    <property type="protein sequence ID" value="KAG1364047.1"/>
    <property type="molecule type" value="Genomic_DNA"/>
</dbReference>
<reference evidence="1" key="1">
    <citation type="journal article" date="2017" name="Gigascience">
        <title>The genome draft of coconut (Cocos nucifera).</title>
        <authorList>
            <person name="Xiao Y."/>
            <person name="Xu P."/>
            <person name="Fan H."/>
            <person name="Baudouin L."/>
            <person name="Xia W."/>
            <person name="Bocs S."/>
            <person name="Xu J."/>
            <person name="Li Q."/>
            <person name="Guo A."/>
            <person name="Zhou L."/>
            <person name="Li J."/>
            <person name="Wu Y."/>
            <person name="Ma Z."/>
            <person name="Armero A."/>
            <person name="Issali A.E."/>
            <person name="Liu N."/>
            <person name="Peng M."/>
            <person name="Yang Y."/>
        </authorList>
    </citation>
    <scope>NUCLEOTIDE SEQUENCE</scope>
    <source>
        <tissue evidence="1">Spear leaf of Hainan Tall coconut</tissue>
    </source>
</reference>
<accession>A0A8K0IPI1</accession>
<dbReference type="PANTHER" id="PTHR36041:SF2">
    <property type="entry name" value="SUCCINATE DEHYDROGENASE SUBUNIT 7A, MITOCHONDRIAL-RELATED"/>
    <property type="match status" value="1"/>
</dbReference>
<dbReference type="AlphaFoldDB" id="A0A8K0IPI1"/>
<dbReference type="InterPro" id="IPR034573">
    <property type="entry name" value="SDH7"/>
</dbReference>
<proteinExistence type="predicted"/>
<keyword evidence="2" id="KW-1185">Reference proteome</keyword>
<protein>
    <submittedName>
        <fullName evidence="1">Succinate dehydrogenase subunit 7, mitochondrial</fullName>
    </submittedName>
</protein>
<gene>
    <name evidence="1" type="ORF">COCNU_11G008740</name>
</gene>
<organism evidence="1 2">
    <name type="scientific">Cocos nucifera</name>
    <name type="common">Coconut palm</name>
    <dbReference type="NCBI Taxonomy" id="13894"/>
    <lineage>
        <taxon>Eukaryota</taxon>
        <taxon>Viridiplantae</taxon>
        <taxon>Streptophyta</taxon>
        <taxon>Embryophyta</taxon>
        <taxon>Tracheophyta</taxon>
        <taxon>Spermatophyta</taxon>
        <taxon>Magnoliopsida</taxon>
        <taxon>Liliopsida</taxon>
        <taxon>Arecaceae</taxon>
        <taxon>Arecoideae</taxon>
        <taxon>Cocoseae</taxon>
        <taxon>Attaleinae</taxon>
        <taxon>Cocos</taxon>
    </lineage>
</organism>
<sequence>MAGHLSKSSLFSGLRFHSQKAEPELHLPRRGYHIELGDREKALLEEDPALKKFKSYKNTVKRVSKIGDALTVIVVADAYDCYASRNWSCCGMCFVQ</sequence>
<evidence type="ECO:0000313" key="1">
    <source>
        <dbReference type="EMBL" id="KAG1364047.1"/>
    </source>
</evidence>
<dbReference type="OrthoDB" id="684848at2759"/>
<comment type="caution">
    <text evidence="1">The sequence shown here is derived from an EMBL/GenBank/DDBJ whole genome shotgun (WGS) entry which is preliminary data.</text>
</comment>
<dbReference type="PANTHER" id="PTHR36041">
    <property type="entry name" value="SUCCINATE DEHYDROGENASE SUBUNIT 7A, MITOCHONDRIAL-RELATED"/>
    <property type="match status" value="1"/>
</dbReference>
<reference evidence="1" key="2">
    <citation type="submission" date="2019-07" db="EMBL/GenBank/DDBJ databases">
        <authorList>
            <person name="Yang Y."/>
            <person name="Bocs S."/>
            <person name="Baudouin L."/>
        </authorList>
    </citation>
    <scope>NUCLEOTIDE SEQUENCE</scope>
    <source>
        <tissue evidence="1">Spear leaf of Hainan Tall coconut</tissue>
    </source>
</reference>